<keyword evidence="2" id="KW-0175">Coiled coil</keyword>
<dbReference type="Proteomes" id="UP001065549">
    <property type="component" value="Unassembled WGS sequence"/>
</dbReference>
<evidence type="ECO:0000313" key="3">
    <source>
        <dbReference type="EMBL" id="MCU7378569.1"/>
    </source>
</evidence>
<feature type="coiled-coil region" evidence="2">
    <location>
        <begin position="42"/>
        <end position="76"/>
    </location>
</feature>
<protein>
    <submittedName>
        <fullName evidence="3">DUF881 domain-containing protein</fullName>
    </submittedName>
</protein>
<organism evidence="3 4">
    <name type="scientific">Hominibacterium faecale</name>
    <dbReference type="NCBI Taxonomy" id="2839743"/>
    <lineage>
        <taxon>Bacteria</taxon>
        <taxon>Bacillati</taxon>
        <taxon>Bacillota</taxon>
        <taxon>Clostridia</taxon>
        <taxon>Peptostreptococcales</taxon>
        <taxon>Anaerovoracaceae</taxon>
        <taxon>Hominibacterium</taxon>
    </lineage>
</organism>
<evidence type="ECO:0000256" key="2">
    <source>
        <dbReference type="SAM" id="Coils"/>
    </source>
</evidence>
<dbReference type="AlphaFoldDB" id="A0A9J6QN22"/>
<comment type="caution">
    <text evidence="3">The sequence shown here is derived from an EMBL/GenBank/DDBJ whole genome shotgun (WGS) entry which is preliminary data.</text>
</comment>
<dbReference type="PANTHER" id="PTHR37313">
    <property type="entry name" value="UPF0749 PROTEIN RV1825"/>
    <property type="match status" value="1"/>
</dbReference>
<evidence type="ECO:0000256" key="1">
    <source>
        <dbReference type="ARBA" id="ARBA00009108"/>
    </source>
</evidence>
<accession>A0A9J6QN22</accession>
<dbReference type="Gene3D" id="3.30.70.1880">
    <property type="entry name" value="Protein of unknown function DUF881"/>
    <property type="match status" value="1"/>
</dbReference>
<proteinExistence type="inferred from homology"/>
<reference evidence="3" key="1">
    <citation type="submission" date="2022-09" db="EMBL/GenBank/DDBJ databases">
        <title>Culturomic study of gut microbiota in children with autism spectrum disorder.</title>
        <authorList>
            <person name="Efimov B.A."/>
            <person name="Chaplin A.V."/>
            <person name="Sokolova S.R."/>
            <person name="Pikina A.P."/>
            <person name="Korzhanova M."/>
            <person name="Belova V."/>
            <person name="Korostin D."/>
        </authorList>
    </citation>
    <scope>NUCLEOTIDE SEQUENCE</scope>
    <source>
        <strain evidence="3">ASD5510</strain>
    </source>
</reference>
<dbReference type="PANTHER" id="PTHR37313:SF2">
    <property type="entry name" value="UPF0749 PROTEIN YLXX"/>
    <property type="match status" value="1"/>
</dbReference>
<name>A0A9J6QN22_9FIRM</name>
<keyword evidence="4" id="KW-1185">Reference proteome</keyword>
<comment type="similarity">
    <text evidence="1">Belongs to the UPF0749 family.</text>
</comment>
<dbReference type="InterPro" id="IPR010273">
    <property type="entry name" value="DUF881"/>
</dbReference>
<dbReference type="Pfam" id="PF05949">
    <property type="entry name" value="DUF881"/>
    <property type="match status" value="1"/>
</dbReference>
<dbReference type="RefSeq" id="WP_148396322.1">
    <property type="nucleotide sequence ID" value="NZ_JAOSHN010000003.1"/>
</dbReference>
<dbReference type="EMBL" id="JAOSHN010000003">
    <property type="protein sequence ID" value="MCU7378569.1"/>
    <property type="molecule type" value="Genomic_DNA"/>
</dbReference>
<gene>
    <name evidence="3" type="ORF">OBO34_09395</name>
</gene>
<evidence type="ECO:0000313" key="4">
    <source>
        <dbReference type="Proteomes" id="UP001065549"/>
    </source>
</evidence>
<sequence>MAKYKGIAVAAVLTFLIGFIISIQISTTEGDDQGALVPLAKIKGYEAQLKEATEEKEAALSRLGELEDRMAEIEKSKAGENSSVKSMVEENEKNKMLAGLVDVYGPGLVVEIKDPPAKVEGAEDFSLIAYNYEYLLNVVNKLKEAGAEAISINGERIVQTTEISLAGDNININGKATAQPYTINAIGPGDTMDAAITIRAGVVETMKNQGLIVTTKKKDRIEIPRYTGVINFKYAKPVKDE</sequence>